<dbReference type="KEGG" id="oar:OA238_c04060"/>
<dbReference type="eggNOG" id="COG0582">
    <property type="taxonomic scope" value="Bacteria"/>
</dbReference>
<dbReference type="HOGENOM" id="CLU_1584806_0_0_5"/>
<sequence>MTGHTRLYRRGATYYHRAVVPKDIINSYEKREETFSLRTKDRGEALQRVRVEAVRVDKLFAKHRRDQAGIKLTAPKPALSELTLDQIARTKRAYLHHLLDEDEDIRLDGFYDPEDHSAQLFETPRPTFEERQSGIEESDAFTRANLARGKRDVFLRSEAEEVFNLGPY</sequence>
<dbReference type="Pfam" id="PF20172">
    <property type="entry name" value="DUF6538"/>
    <property type="match status" value="1"/>
</dbReference>
<accession>M9RFX2</accession>
<dbReference type="InterPro" id="IPR046668">
    <property type="entry name" value="DUF6538"/>
</dbReference>
<organism evidence="2 3">
    <name type="scientific">Octadecabacter arcticus 238</name>
    <dbReference type="NCBI Taxonomy" id="391616"/>
    <lineage>
        <taxon>Bacteria</taxon>
        <taxon>Pseudomonadati</taxon>
        <taxon>Pseudomonadota</taxon>
        <taxon>Alphaproteobacteria</taxon>
        <taxon>Rhodobacterales</taxon>
        <taxon>Roseobacteraceae</taxon>
        <taxon>Octadecabacter</taxon>
    </lineage>
</organism>
<evidence type="ECO:0000259" key="1">
    <source>
        <dbReference type="Pfam" id="PF20172"/>
    </source>
</evidence>
<dbReference type="EMBL" id="CP003742">
    <property type="protein sequence ID" value="AGI70653.1"/>
    <property type="molecule type" value="Genomic_DNA"/>
</dbReference>
<reference evidence="2 3" key="1">
    <citation type="journal article" date="2013" name="PLoS ONE">
        <title>Poles Apart: Arctic and Antarctic Octadecabacter strains Share High Genome Plasticity and a New Type of Xanthorhodopsin.</title>
        <authorList>
            <person name="Vollmers J."/>
            <person name="Voget S."/>
            <person name="Dietrich S."/>
            <person name="Gollnow K."/>
            <person name="Smits M."/>
            <person name="Meyer K."/>
            <person name="Brinkhoff T."/>
            <person name="Simon M."/>
            <person name="Daniel R."/>
        </authorList>
    </citation>
    <scope>NUCLEOTIDE SEQUENCE [LARGE SCALE GENOMIC DNA]</scope>
    <source>
        <strain evidence="2 3">238</strain>
    </source>
</reference>
<gene>
    <name evidence="2" type="ORF">OA238_c04060</name>
</gene>
<dbReference type="OrthoDB" id="7222937at2"/>
<protein>
    <recommendedName>
        <fullName evidence="1">DUF6538 domain-containing protein</fullName>
    </recommendedName>
</protein>
<keyword evidence="3" id="KW-1185">Reference proteome</keyword>
<evidence type="ECO:0000313" key="2">
    <source>
        <dbReference type="EMBL" id="AGI70653.1"/>
    </source>
</evidence>
<feature type="domain" description="DUF6538" evidence="1">
    <location>
        <begin position="7"/>
        <end position="65"/>
    </location>
</feature>
<proteinExistence type="predicted"/>
<dbReference type="RefSeq" id="WP_015493889.1">
    <property type="nucleotide sequence ID" value="NC_020908.1"/>
</dbReference>
<dbReference type="Proteomes" id="UP000004688">
    <property type="component" value="Chromosome"/>
</dbReference>
<name>M9RFX2_9RHOB</name>
<evidence type="ECO:0000313" key="3">
    <source>
        <dbReference type="Proteomes" id="UP000004688"/>
    </source>
</evidence>
<dbReference type="AlphaFoldDB" id="M9RFX2"/>